<gene>
    <name evidence="1" type="ORF">CAOG_004706</name>
</gene>
<reference evidence="2" key="1">
    <citation type="submission" date="2011-02" db="EMBL/GenBank/DDBJ databases">
        <title>The Genome Sequence of Capsaspora owczarzaki ATCC 30864.</title>
        <authorList>
            <person name="Russ C."/>
            <person name="Cuomo C."/>
            <person name="Burger G."/>
            <person name="Gray M.W."/>
            <person name="Holland P.W.H."/>
            <person name="King N."/>
            <person name="Lang F.B.F."/>
            <person name="Roger A.J."/>
            <person name="Ruiz-Trillo I."/>
            <person name="Young S.K."/>
            <person name="Zeng Q."/>
            <person name="Gargeya S."/>
            <person name="Alvarado L."/>
            <person name="Berlin A."/>
            <person name="Chapman S.B."/>
            <person name="Chen Z."/>
            <person name="Freedman E."/>
            <person name="Gellesch M."/>
            <person name="Goldberg J."/>
            <person name="Griggs A."/>
            <person name="Gujja S."/>
            <person name="Heilman E."/>
            <person name="Heiman D."/>
            <person name="Howarth C."/>
            <person name="Mehta T."/>
            <person name="Neiman D."/>
            <person name="Pearson M."/>
            <person name="Roberts A."/>
            <person name="Saif S."/>
            <person name="Shea T."/>
            <person name="Shenoy N."/>
            <person name="Sisk P."/>
            <person name="Stolte C."/>
            <person name="Sykes S."/>
            <person name="White J."/>
            <person name="Yandava C."/>
            <person name="Haas B."/>
            <person name="Nusbaum C."/>
            <person name="Birren B."/>
        </authorList>
    </citation>
    <scope>NUCLEOTIDE SEQUENCE</scope>
    <source>
        <strain evidence="2">ATCC 30864</strain>
    </source>
</reference>
<dbReference type="AlphaFoldDB" id="A0A0D2WRR8"/>
<name>A0A0D2WRR8_CAPO3</name>
<dbReference type="EMBL" id="KE346366">
    <property type="protein sequence ID" value="KJE94003.1"/>
    <property type="molecule type" value="Genomic_DNA"/>
</dbReference>
<dbReference type="InParanoid" id="A0A0D2WRR8"/>
<sequence>MTAIAVGDCFEQPFRAFNNRELDLTEGCPFGIVLRVYTHDVVMVFATELGWDPEQDGAVTNVMVHKSPSEHFTVSVCPLLVYTRDKRTLAGQPVGRVHDVSSLIPPRPTRRLLVRSLCCPHVDSNITDQRPCVQVSPVCQRSNFALCLMITTGAQGATSEHLVNIDELGWEQRTKAVIGSLHTYRLFCAYVDPSQPVLGTLDGELVAARLDW</sequence>
<protein>
    <submittedName>
        <fullName evidence="1">Uncharacterized protein</fullName>
    </submittedName>
</protein>
<evidence type="ECO:0000313" key="2">
    <source>
        <dbReference type="Proteomes" id="UP000008743"/>
    </source>
</evidence>
<organism evidence="1 2">
    <name type="scientific">Capsaspora owczarzaki (strain ATCC 30864)</name>
    <dbReference type="NCBI Taxonomy" id="595528"/>
    <lineage>
        <taxon>Eukaryota</taxon>
        <taxon>Filasterea</taxon>
        <taxon>Capsaspora</taxon>
    </lineage>
</organism>
<dbReference type="Proteomes" id="UP000008743">
    <property type="component" value="Unassembled WGS sequence"/>
</dbReference>
<evidence type="ECO:0000313" key="1">
    <source>
        <dbReference type="EMBL" id="KJE94003.1"/>
    </source>
</evidence>
<accession>A0A0D2WRR8</accession>
<proteinExistence type="predicted"/>
<keyword evidence="2" id="KW-1185">Reference proteome</keyword>